<keyword evidence="4" id="KW-1185">Reference proteome</keyword>
<reference evidence="3" key="1">
    <citation type="submission" date="2022-01" db="EMBL/GenBank/DDBJ databases">
        <title>Genome Sequence Resource for Two Populations of Ditylenchus destructor, the Migratory Endoparasitic Phytonematode.</title>
        <authorList>
            <person name="Zhang H."/>
            <person name="Lin R."/>
            <person name="Xie B."/>
        </authorList>
    </citation>
    <scope>NUCLEOTIDE SEQUENCE</scope>
    <source>
        <strain evidence="3">BazhouSP</strain>
    </source>
</reference>
<evidence type="ECO:0000256" key="2">
    <source>
        <dbReference type="SAM" id="SignalP"/>
    </source>
</evidence>
<evidence type="ECO:0000313" key="4">
    <source>
        <dbReference type="Proteomes" id="UP001201812"/>
    </source>
</evidence>
<feature type="compositionally biased region" description="Polar residues" evidence="1">
    <location>
        <begin position="27"/>
        <end position="37"/>
    </location>
</feature>
<name>A0AAD4R5X3_9BILA</name>
<gene>
    <name evidence="3" type="ORF">DdX_09797</name>
</gene>
<proteinExistence type="predicted"/>
<keyword evidence="2" id="KW-0732">Signal</keyword>
<dbReference type="AlphaFoldDB" id="A0AAD4R5X3"/>
<organism evidence="3 4">
    <name type="scientific">Ditylenchus destructor</name>
    <dbReference type="NCBI Taxonomy" id="166010"/>
    <lineage>
        <taxon>Eukaryota</taxon>
        <taxon>Metazoa</taxon>
        <taxon>Ecdysozoa</taxon>
        <taxon>Nematoda</taxon>
        <taxon>Chromadorea</taxon>
        <taxon>Rhabditida</taxon>
        <taxon>Tylenchina</taxon>
        <taxon>Tylenchomorpha</taxon>
        <taxon>Sphaerularioidea</taxon>
        <taxon>Anguinidae</taxon>
        <taxon>Anguininae</taxon>
        <taxon>Ditylenchus</taxon>
    </lineage>
</organism>
<sequence length="148" mass="16751">MAESTQIFALALFFAVNCILVSAAPVNSKSGDSTNSAKSKKWYEESSNPANVLFRQPNSAFSDNRPMSPYQPMDLPFGHEAMMGAPFMPDKWSDLFLSQQQRSFLPFGGPMGVEKRRRMAGMDDKFLPDNYMDLPLEPGRLEWNFNRL</sequence>
<feature type="compositionally biased region" description="Polar residues" evidence="1">
    <location>
        <begin position="45"/>
        <end position="62"/>
    </location>
</feature>
<feature type="region of interest" description="Disordered" evidence="1">
    <location>
        <begin position="27"/>
        <end position="66"/>
    </location>
</feature>
<evidence type="ECO:0000313" key="3">
    <source>
        <dbReference type="EMBL" id="KAI1712245.1"/>
    </source>
</evidence>
<dbReference type="EMBL" id="JAKKPZ010000019">
    <property type="protein sequence ID" value="KAI1712245.1"/>
    <property type="molecule type" value="Genomic_DNA"/>
</dbReference>
<evidence type="ECO:0000256" key="1">
    <source>
        <dbReference type="SAM" id="MobiDB-lite"/>
    </source>
</evidence>
<protein>
    <submittedName>
        <fullName evidence="3">Uncharacterized protein</fullName>
    </submittedName>
</protein>
<dbReference type="Proteomes" id="UP001201812">
    <property type="component" value="Unassembled WGS sequence"/>
</dbReference>
<feature type="signal peptide" evidence="2">
    <location>
        <begin position="1"/>
        <end position="23"/>
    </location>
</feature>
<accession>A0AAD4R5X3</accession>
<feature type="chain" id="PRO_5042038351" evidence="2">
    <location>
        <begin position="24"/>
        <end position="148"/>
    </location>
</feature>
<comment type="caution">
    <text evidence="3">The sequence shown here is derived from an EMBL/GenBank/DDBJ whole genome shotgun (WGS) entry which is preliminary data.</text>
</comment>